<name>A0A218MM18_9VIRU</name>
<protein>
    <submittedName>
        <fullName evidence="1">Uncharacterized protein</fullName>
    </submittedName>
</protein>
<reference evidence="1" key="1">
    <citation type="submission" date="2016-10" db="EMBL/GenBank/DDBJ databases">
        <authorList>
            <person name="Varghese N."/>
        </authorList>
    </citation>
    <scope>NUCLEOTIDE SEQUENCE</scope>
</reference>
<accession>A0A218MM18</accession>
<organism evidence="1">
    <name type="scientific">uncultured virus</name>
    <dbReference type="NCBI Taxonomy" id="340016"/>
    <lineage>
        <taxon>Viruses</taxon>
        <taxon>environmental samples</taxon>
    </lineage>
</organism>
<proteinExistence type="predicted"/>
<evidence type="ECO:0000313" key="1">
    <source>
        <dbReference type="EMBL" id="ASF00336.1"/>
    </source>
</evidence>
<reference evidence="1" key="2">
    <citation type="journal article" date="2017" name="Nat. Commun.">
        <title>Single-virus genomics reveals hidden cosmopolitan and abundant viruses.</title>
        <authorList>
            <person name="Martinez-Hernandez F."/>
            <person name="Fornas O."/>
            <person name="Lluesma Gomez M."/>
            <person name="Bolduc B."/>
            <person name="de la Cruz Pena M.J."/>
            <person name="Martinez J.M."/>
            <person name="Anton J."/>
            <person name="Gasol J.M."/>
            <person name="Rosselli R."/>
            <person name="Rodriguez-Valera F."/>
            <person name="Sullivan M.B."/>
            <person name="Acinas S.G."/>
            <person name="Martinez-Garcia M."/>
        </authorList>
    </citation>
    <scope>NUCLEOTIDE SEQUENCE</scope>
</reference>
<dbReference type="EMBL" id="KY052829">
    <property type="protein sequence ID" value="ASF00336.1"/>
    <property type="molecule type" value="Genomic_DNA"/>
</dbReference>
<sequence>MGDDTEDLVFECDVCKEEIAPVKISKSENLYKCPSCNAVLYIEKTVEFEPDMDLDRTLH</sequence>